<reference evidence="1" key="1">
    <citation type="submission" date="2020-06" db="EMBL/GenBank/DDBJ databases">
        <title>Unique genomic features of the anaerobic methanotrophic archaea.</title>
        <authorList>
            <person name="Chadwick G.L."/>
            <person name="Skennerton C.T."/>
            <person name="Laso-Perez R."/>
            <person name="Leu A.O."/>
            <person name="Speth D.R."/>
            <person name="Yu H."/>
            <person name="Morgan-Lang C."/>
            <person name="Hatzenpichler R."/>
            <person name="Goudeau D."/>
            <person name="Malmstrom R."/>
            <person name="Brazelton W.J."/>
            <person name="Woyke T."/>
            <person name="Hallam S.J."/>
            <person name="Tyson G.W."/>
            <person name="Wegener G."/>
            <person name="Boetius A."/>
            <person name="Orphan V."/>
        </authorList>
    </citation>
    <scope>NUCLEOTIDE SEQUENCE</scope>
</reference>
<gene>
    <name evidence="1" type="ORF">PGBELJNO_00004</name>
</gene>
<evidence type="ECO:0008006" key="2">
    <source>
        <dbReference type="Google" id="ProtNLM"/>
    </source>
</evidence>
<accession>A0A7G9YHX2</accession>
<protein>
    <recommendedName>
        <fullName evidence="2">Fibronectin type-III domain-containing protein</fullName>
    </recommendedName>
</protein>
<dbReference type="EMBL" id="MT631268">
    <property type="protein sequence ID" value="QNO47606.1"/>
    <property type="molecule type" value="Genomic_DNA"/>
</dbReference>
<dbReference type="AlphaFoldDB" id="A0A7G9YHX2"/>
<name>A0A7G9YHX2_9EURY</name>
<dbReference type="InterPro" id="IPR013783">
    <property type="entry name" value="Ig-like_fold"/>
</dbReference>
<dbReference type="SUPFAM" id="SSF49265">
    <property type="entry name" value="Fibronectin type III"/>
    <property type="match status" value="1"/>
</dbReference>
<organism evidence="1">
    <name type="scientific">Candidatus Methanogaster sp. ANME-2c ERB4</name>
    <dbReference type="NCBI Taxonomy" id="2759911"/>
    <lineage>
        <taxon>Archaea</taxon>
        <taxon>Methanobacteriati</taxon>
        <taxon>Methanobacteriota</taxon>
        <taxon>Stenosarchaea group</taxon>
        <taxon>Methanomicrobia</taxon>
        <taxon>Methanosarcinales</taxon>
        <taxon>ANME-2 cluster</taxon>
        <taxon>Candidatus Methanogasteraceae</taxon>
        <taxon>Candidatus Methanogaster</taxon>
    </lineage>
</organism>
<sequence length="367" mass="41492">MNKLITKSRFILVMGMLLVCALTAPAIARNTTDTECGACFGTMPPEITEIQTTGLKEASSYSGEVEEVVIWEDDFNTYPFGRRWHIWYPIGGMGWDKGSVYLPYTCHDDEASPKRIYAQTMYHSFSNNPFYGYYDPKLKYKFKSYSDDGDDAGIDVGFCYEQDGDWYGTSKLYHSPNEYPRWTTKSLDIGDYWTDLGWSDEYRVWVYEDADYSDFPHEGYAPSEVNGHIHITDIKLIGTPNKPPYKPSNPSPADGAGDASVGMELSWTGGDPNGDGTVKYNVYWGTSQSSMRLIFQNISDTYFIGSFDLYKTYYWKVVARDEFGLTTESDTWTFCRYGSRLTIDGPTDGATPAIHKYDDGTSVASTL</sequence>
<dbReference type="InterPro" id="IPR036116">
    <property type="entry name" value="FN3_sf"/>
</dbReference>
<proteinExistence type="predicted"/>
<dbReference type="Gene3D" id="2.60.40.10">
    <property type="entry name" value="Immunoglobulins"/>
    <property type="match status" value="1"/>
</dbReference>
<evidence type="ECO:0000313" key="1">
    <source>
        <dbReference type="EMBL" id="QNO47606.1"/>
    </source>
</evidence>